<comment type="caution">
    <text evidence="2">The sequence shown here is derived from an EMBL/GenBank/DDBJ whole genome shotgun (WGS) entry which is preliminary data.</text>
</comment>
<gene>
    <name evidence="2" type="ORF">L249_0913</name>
</gene>
<sequence length="115" mass="12395">MKSGGKVSDELSPRAKNADDGGLCCLAQIPYKRPAPACRPSPATILSQNHASANADARLLIRHSQGFLIERALVTTNRIITAEPNRPRPANTTFPIRYIEKTPSVSGSCCLAFYA</sequence>
<evidence type="ECO:0000313" key="2">
    <source>
        <dbReference type="EMBL" id="RCI12890.1"/>
    </source>
</evidence>
<proteinExistence type="predicted"/>
<dbReference type="Proteomes" id="UP000253664">
    <property type="component" value="Unassembled WGS sequence"/>
</dbReference>
<reference evidence="2 3" key="1">
    <citation type="journal article" date="2015" name="BMC Genomics">
        <title>Insights from the genome of Ophiocordyceps polyrhachis-furcata to pathogenicity and host specificity in insect fungi.</title>
        <authorList>
            <person name="Wichadakul D."/>
            <person name="Kobmoo N."/>
            <person name="Ingsriswang S."/>
            <person name="Tangphatsornruang S."/>
            <person name="Chantasingh D."/>
            <person name="Luangsa-ard J.J."/>
            <person name="Eurwilaichitr L."/>
        </authorList>
    </citation>
    <scope>NUCLEOTIDE SEQUENCE [LARGE SCALE GENOMIC DNA]</scope>
    <source>
        <strain evidence="2 3">BCC 54312</strain>
    </source>
</reference>
<dbReference type="EMBL" id="LKCN02000007">
    <property type="protein sequence ID" value="RCI12890.1"/>
    <property type="molecule type" value="Genomic_DNA"/>
</dbReference>
<organism evidence="2 3">
    <name type="scientific">Ophiocordyceps polyrhachis-furcata BCC 54312</name>
    <dbReference type="NCBI Taxonomy" id="1330021"/>
    <lineage>
        <taxon>Eukaryota</taxon>
        <taxon>Fungi</taxon>
        <taxon>Dikarya</taxon>
        <taxon>Ascomycota</taxon>
        <taxon>Pezizomycotina</taxon>
        <taxon>Sordariomycetes</taxon>
        <taxon>Hypocreomycetidae</taxon>
        <taxon>Hypocreales</taxon>
        <taxon>Ophiocordycipitaceae</taxon>
        <taxon>Ophiocordyceps</taxon>
    </lineage>
</organism>
<evidence type="ECO:0000256" key="1">
    <source>
        <dbReference type="SAM" id="MobiDB-lite"/>
    </source>
</evidence>
<evidence type="ECO:0000313" key="3">
    <source>
        <dbReference type="Proteomes" id="UP000253664"/>
    </source>
</evidence>
<feature type="compositionally biased region" description="Basic and acidic residues" evidence="1">
    <location>
        <begin position="7"/>
        <end position="19"/>
    </location>
</feature>
<accession>A0A367LEQ0</accession>
<keyword evidence="3" id="KW-1185">Reference proteome</keyword>
<protein>
    <submittedName>
        <fullName evidence="2">Uncharacterized protein</fullName>
    </submittedName>
</protein>
<name>A0A367LEQ0_9HYPO</name>
<feature type="region of interest" description="Disordered" evidence="1">
    <location>
        <begin position="1"/>
        <end position="21"/>
    </location>
</feature>
<dbReference type="AlphaFoldDB" id="A0A367LEQ0"/>